<organism evidence="5 6">
    <name type="scientific">[Candida] subhashii</name>
    <dbReference type="NCBI Taxonomy" id="561895"/>
    <lineage>
        <taxon>Eukaryota</taxon>
        <taxon>Fungi</taxon>
        <taxon>Dikarya</taxon>
        <taxon>Ascomycota</taxon>
        <taxon>Saccharomycotina</taxon>
        <taxon>Pichiomycetes</taxon>
        <taxon>Debaryomycetaceae</taxon>
        <taxon>Spathaspora</taxon>
    </lineage>
</organism>
<dbReference type="GeneID" id="73466880"/>
<dbReference type="GO" id="GO:0032259">
    <property type="term" value="P:methylation"/>
    <property type="evidence" value="ECO:0007669"/>
    <property type="project" value="UniProtKB-KW"/>
</dbReference>
<keyword evidence="6" id="KW-1185">Reference proteome</keyword>
<dbReference type="EMBL" id="JAGSYN010000007">
    <property type="protein sequence ID" value="KAG7666383.1"/>
    <property type="molecule type" value="Genomic_DNA"/>
</dbReference>
<dbReference type="PANTHER" id="PTHR13271">
    <property type="entry name" value="UNCHARACTERIZED PUTATIVE METHYLTRANSFERASE"/>
    <property type="match status" value="1"/>
</dbReference>
<dbReference type="PANTHER" id="PTHR13271:SF47">
    <property type="entry name" value="ACTIN-HISTIDINE N-METHYLTRANSFERASE"/>
    <property type="match status" value="1"/>
</dbReference>
<reference evidence="5 6" key="1">
    <citation type="journal article" date="2021" name="DNA Res.">
        <title>Genome analysis of Candida subhashii reveals its hybrid nature and dual mitochondrial genome conformations.</title>
        <authorList>
            <person name="Mixao V."/>
            <person name="Hegedusova E."/>
            <person name="Saus E."/>
            <person name="Pryszcz L.P."/>
            <person name="Cillingova A."/>
            <person name="Nosek J."/>
            <person name="Gabaldon T."/>
        </authorList>
    </citation>
    <scope>NUCLEOTIDE SEQUENCE [LARGE SCALE GENOMIC DNA]</scope>
    <source>
        <strain evidence="5 6">CBS 10753</strain>
    </source>
</reference>
<dbReference type="InterPro" id="IPR001214">
    <property type="entry name" value="SET_dom"/>
</dbReference>
<dbReference type="InterPro" id="IPR016852">
    <property type="entry name" value="SET_MeTrfase"/>
</dbReference>
<dbReference type="Pfam" id="PF00856">
    <property type="entry name" value="SET"/>
    <property type="match status" value="1"/>
</dbReference>
<dbReference type="CDD" id="cd19177">
    <property type="entry name" value="SET_SETD4"/>
    <property type="match status" value="1"/>
</dbReference>
<comment type="caution">
    <text evidence="5">The sequence shown here is derived from an EMBL/GenBank/DDBJ whole genome shotgun (WGS) entry which is preliminary data.</text>
</comment>
<name>A0A8J5QUP3_9ASCO</name>
<dbReference type="InterPro" id="IPR050600">
    <property type="entry name" value="SETD3_SETD6_MTase"/>
</dbReference>
<evidence type="ECO:0000313" key="5">
    <source>
        <dbReference type="EMBL" id="KAG7666383.1"/>
    </source>
</evidence>
<proteinExistence type="predicted"/>
<dbReference type="PIRSF" id="PIRSF027158">
    <property type="entry name" value="Lys_MTase_YDR198C_prd"/>
    <property type="match status" value="1"/>
</dbReference>
<keyword evidence="2" id="KW-0808">Transferase</keyword>
<dbReference type="GO" id="GO:0016279">
    <property type="term" value="F:protein-lysine N-methyltransferase activity"/>
    <property type="evidence" value="ECO:0007669"/>
    <property type="project" value="InterPro"/>
</dbReference>
<dbReference type="InterPro" id="IPR044429">
    <property type="entry name" value="SETD4_SET"/>
</dbReference>
<evidence type="ECO:0000313" key="6">
    <source>
        <dbReference type="Proteomes" id="UP000694255"/>
    </source>
</evidence>
<sequence length="442" mass="51236">MIHLDEKLICLLEWIKNTQDEKLQPSTHSYISPKIEVRDVKSSGRGIYTNDKLIKSELILRIPPSFLLNTTTVLCHLAKYNNSIPIAGNIYTPFETLHDEFTMKIYEKLSHKELSELSSFQLLSLYITIEKQRLDKSFWKPFLNMLPTLSDFEMMPLVWKVIHNNDKLINLLPKSTQIAAEKVYTRFINDYKIVSDLVQSKCDTDPDNLVPKESFLLSWICINSRCLYMSLPTSKSTSDNFTMAPYVDFLNHSCENHCTLKIDGKGFQVLTTTAYDHDEQVYLSYGPHSNDFLLCEYGFVIGNDENKWNDLDISEYLIRLMKPTQIEFLKEYDYYGDYTMTKDGISFRTEVALAVVQERIPKESRRLMGLINGITDGNAYKTHSSLLLKAILDKVIVEAENHKYLEFNDDSDLMNRERKKAIGVLYNDRLFVAKNVLQSLEI</sequence>
<dbReference type="AlphaFoldDB" id="A0A8J5QUP3"/>
<dbReference type="Proteomes" id="UP000694255">
    <property type="component" value="Unassembled WGS sequence"/>
</dbReference>
<evidence type="ECO:0000256" key="1">
    <source>
        <dbReference type="ARBA" id="ARBA00022603"/>
    </source>
</evidence>
<keyword evidence="3" id="KW-0949">S-adenosyl-L-methionine</keyword>
<gene>
    <name evidence="5" type="ORF">J8A68_000079</name>
</gene>
<dbReference type="OrthoDB" id="341421at2759"/>
<keyword evidence="1" id="KW-0489">Methyltransferase</keyword>
<feature type="domain" description="SET" evidence="4">
    <location>
        <begin position="33"/>
        <end position="286"/>
    </location>
</feature>
<protein>
    <recommendedName>
        <fullName evidence="4">SET domain-containing protein</fullName>
    </recommendedName>
</protein>
<accession>A0A8J5QUP3</accession>
<evidence type="ECO:0000259" key="4">
    <source>
        <dbReference type="PROSITE" id="PS50280"/>
    </source>
</evidence>
<evidence type="ECO:0000256" key="2">
    <source>
        <dbReference type="ARBA" id="ARBA00022679"/>
    </source>
</evidence>
<dbReference type="RefSeq" id="XP_049266611.1">
    <property type="nucleotide sequence ID" value="XM_049410443.1"/>
</dbReference>
<evidence type="ECO:0000256" key="3">
    <source>
        <dbReference type="ARBA" id="ARBA00022691"/>
    </source>
</evidence>
<dbReference type="PROSITE" id="PS50280">
    <property type="entry name" value="SET"/>
    <property type="match status" value="1"/>
</dbReference>